<proteinExistence type="predicted"/>
<accession>A0A9D4BXI0</accession>
<protein>
    <submittedName>
        <fullName evidence="1">Uncharacterized protein</fullName>
    </submittedName>
</protein>
<organism evidence="1 2">
    <name type="scientific">Dreissena polymorpha</name>
    <name type="common">Zebra mussel</name>
    <name type="synonym">Mytilus polymorpha</name>
    <dbReference type="NCBI Taxonomy" id="45954"/>
    <lineage>
        <taxon>Eukaryota</taxon>
        <taxon>Metazoa</taxon>
        <taxon>Spiralia</taxon>
        <taxon>Lophotrochozoa</taxon>
        <taxon>Mollusca</taxon>
        <taxon>Bivalvia</taxon>
        <taxon>Autobranchia</taxon>
        <taxon>Heteroconchia</taxon>
        <taxon>Euheterodonta</taxon>
        <taxon>Imparidentia</taxon>
        <taxon>Neoheterodontei</taxon>
        <taxon>Myida</taxon>
        <taxon>Dreissenoidea</taxon>
        <taxon>Dreissenidae</taxon>
        <taxon>Dreissena</taxon>
    </lineage>
</organism>
<dbReference type="Proteomes" id="UP000828390">
    <property type="component" value="Unassembled WGS sequence"/>
</dbReference>
<comment type="caution">
    <text evidence="1">The sequence shown here is derived from an EMBL/GenBank/DDBJ whole genome shotgun (WGS) entry which is preliminary data.</text>
</comment>
<reference evidence="1" key="1">
    <citation type="journal article" date="2019" name="bioRxiv">
        <title>The Genome of the Zebra Mussel, Dreissena polymorpha: A Resource for Invasive Species Research.</title>
        <authorList>
            <person name="McCartney M.A."/>
            <person name="Auch B."/>
            <person name="Kono T."/>
            <person name="Mallez S."/>
            <person name="Zhang Y."/>
            <person name="Obille A."/>
            <person name="Becker A."/>
            <person name="Abrahante J.E."/>
            <person name="Garbe J."/>
            <person name="Badalamenti J.P."/>
            <person name="Herman A."/>
            <person name="Mangelson H."/>
            <person name="Liachko I."/>
            <person name="Sullivan S."/>
            <person name="Sone E.D."/>
            <person name="Koren S."/>
            <person name="Silverstein K.A.T."/>
            <person name="Beckman K.B."/>
            <person name="Gohl D.M."/>
        </authorList>
    </citation>
    <scope>NUCLEOTIDE SEQUENCE</scope>
    <source>
        <strain evidence="1">Duluth1</strain>
        <tissue evidence="1">Whole animal</tissue>
    </source>
</reference>
<name>A0A9D4BXI0_DREPO</name>
<keyword evidence="2" id="KW-1185">Reference proteome</keyword>
<sequence>MQRINVIRQLLVDITLQLVHQRTHWRAEVKEVQLPVFCWGLNVTAVFCCILSGKSSMRESNISCVIFRFKDEKIPNFLLRGSNETPQCRR</sequence>
<dbReference type="EMBL" id="JAIWYP010000014">
    <property type="protein sequence ID" value="KAH3712563.1"/>
    <property type="molecule type" value="Genomic_DNA"/>
</dbReference>
<reference evidence="1" key="2">
    <citation type="submission" date="2020-11" db="EMBL/GenBank/DDBJ databases">
        <authorList>
            <person name="McCartney M.A."/>
            <person name="Auch B."/>
            <person name="Kono T."/>
            <person name="Mallez S."/>
            <person name="Becker A."/>
            <person name="Gohl D.M."/>
            <person name="Silverstein K.A.T."/>
            <person name="Koren S."/>
            <person name="Bechman K.B."/>
            <person name="Herman A."/>
            <person name="Abrahante J.E."/>
            <person name="Garbe J."/>
        </authorList>
    </citation>
    <scope>NUCLEOTIDE SEQUENCE</scope>
    <source>
        <strain evidence="1">Duluth1</strain>
        <tissue evidence="1">Whole animal</tissue>
    </source>
</reference>
<evidence type="ECO:0000313" key="2">
    <source>
        <dbReference type="Proteomes" id="UP000828390"/>
    </source>
</evidence>
<evidence type="ECO:0000313" key="1">
    <source>
        <dbReference type="EMBL" id="KAH3712563.1"/>
    </source>
</evidence>
<dbReference type="AlphaFoldDB" id="A0A9D4BXI0"/>
<gene>
    <name evidence="1" type="ORF">DPMN_072313</name>
</gene>